<name>A0A4Q7YFH1_9BACT</name>
<evidence type="ECO:0000313" key="3">
    <source>
        <dbReference type="Proteomes" id="UP000292958"/>
    </source>
</evidence>
<comment type="caution">
    <text evidence="2">The sequence shown here is derived from an EMBL/GenBank/DDBJ whole genome shotgun (WGS) entry which is preliminary data.</text>
</comment>
<dbReference type="Proteomes" id="UP000292958">
    <property type="component" value="Unassembled WGS sequence"/>
</dbReference>
<accession>A0A4Q7YFH1</accession>
<dbReference type="Pfam" id="PF13432">
    <property type="entry name" value="TPR_16"/>
    <property type="match status" value="1"/>
</dbReference>
<dbReference type="SUPFAM" id="SSF48452">
    <property type="entry name" value="TPR-like"/>
    <property type="match status" value="1"/>
</dbReference>
<dbReference type="EMBL" id="SHKW01000002">
    <property type="protein sequence ID" value="RZU35514.1"/>
    <property type="molecule type" value="Genomic_DNA"/>
</dbReference>
<protein>
    <submittedName>
        <fullName evidence="2">Tetratricopeptide repeat protein</fullName>
    </submittedName>
</protein>
<organism evidence="2 3">
    <name type="scientific">Edaphobacter modestus</name>
    <dbReference type="NCBI Taxonomy" id="388466"/>
    <lineage>
        <taxon>Bacteria</taxon>
        <taxon>Pseudomonadati</taxon>
        <taxon>Acidobacteriota</taxon>
        <taxon>Terriglobia</taxon>
        <taxon>Terriglobales</taxon>
        <taxon>Acidobacteriaceae</taxon>
        <taxon>Edaphobacter</taxon>
    </lineage>
</organism>
<proteinExistence type="predicted"/>
<feature type="repeat" description="TPR" evidence="1">
    <location>
        <begin position="12"/>
        <end position="45"/>
    </location>
</feature>
<dbReference type="PROSITE" id="PS50005">
    <property type="entry name" value="TPR"/>
    <property type="match status" value="1"/>
</dbReference>
<keyword evidence="1" id="KW-0802">TPR repeat</keyword>
<dbReference type="InterPro" id="IPR011990">
    <property type="entry name" value="TPR-like_helical_dom_sf"/>
</dbReference>
<dbReference type="InterPro" id="IPR019734">
    <property type="entry name" value="TPR_rpt"/>
</dbReference>
<gene>
    <name evidence="2" type="ORF">BDD14_5575</name>
</gene>
<keyword evidence="3" id="KW-1185">Reference proteome</keyword>
<dbReference type="AlphaFoldDB" id="A0A4Q7YFH1"/>
<sequence length="124" mass="14044">MKPFDTLFGSRKTAFLGMGCGKQAKYDWDEANGLYDRALKLQPSHARAHRFRAMALLCQGNIEAAEAGLRRSAELDPLSASDCARMAYVHYVKGDYDSAADDLRQSFELDRDYPEARLYEGIQW</sequence>
<dbReference type="SMART" id="SM00028">
    <property type="entry name" value="TPR"/>
    <property type="match status" value="3"/>
</dbReference>
<evidence type="ECO:0000256" key="1">
    <source>
        <dbReference type="PROSITE-ProRule" id="PRU00339"/>
    </source>
</evidence>
<evidence type="ECO:0000313" key="2">
    <source>
        <dbReference type="EMBL" id="RZU35514.1"/>
    </source>
</evidence>
<dbReference type="Gene3D" id="1.25.40.10">
    <property type="entry name" value="Tetratricopeptide repeat domain"/>
    <property type="match status" value="1"/>
</dbReference>
<reference evidence="2 3" key="1">
    <citation type="submission" date="2019-02" db="EMBL/GenBank/DDBJ databases">
        <title>Genomic Encyclopedia of Archaeal and Bacterial Type Strains, Phase II (KMG-II): from individual species to whole genera.</title>
        <authorList>
            <person name="Goeker M."/>
        </authorList>
    </citation>
    <scope>NUCLEOTIDE SEQUENCE [LARGE SCALE GENOMIC DNA]</scope>
    <source>
        <strain evidence="2 3">DSM 18101</strain>
    </source>
</reference>